<comment type="caution">
    <text evidence="9">The sequence shown here is derived from an EMBL/GenBank/DDBJ whole genome shotgun (WGS) entry which is preliminary data.</text>
</comment>
<evidence type="ECO:0000256" key="1">
    <source>
        <dbReference type="ARBA" id="ARBA00022475"/>
    </source>
</evidence>
<dbReference type="SMART" id="SM00793">
    <property type="entry name" value="AgrB"/>
    <property type="match status" value="1"/>
</dbReference>
<organism evidence="9 10">
    <name type="scientific">Cohnella cellulosilytica</name>
    <dbReference type="NCBI Taxonomy" id="986710"/>
    <lineage>
        <taxon>Bacteria</taxon>
        <taxon>Bacillati</taxon>
        <taxon>Bacillota</taxon>
        <taxon>Bacilli</taxon>
        <taxon>Bacillales</taxon>
        <taxon>Paenibacillaceae</taxon>
        <taxon>Cohnella</taxon>
    </lineage>
</organism>
<keyword evidence="7 8" id="KW-0472">Membrane</keyword>
<evidence type="ECO:0000256" key="5">
    <source>
        <dbReference type="ARBA" id="ARBA00022801"/>
    </source>
</evidence>
<dbReference type="InterPro" id="IPR006741">
    <property type="entry name" value="AgrB"/>
</dbReference>
<dbReference type="Pfam" id="PF04647">
    <property type="entry name" value="AgrB"/>
    <property type="match status" value="1"/>
</dbReference>
<keyword evidence="6 8" id="KW-1133">Transmembrane helix</keyword>
<keyword evidence="4 8" id="KW-0812">Transmembrane</keyword>
<feature type="transmembrane region" description="Helical" evidence="8">
    <location>
        <begin position="140"/>
        <end position="166"/>
    </location>
</feature>
<feature type="transmembrane region" description="Helical" evidence="8">
    <location>
        <begin position="109"/>
        <end position="128"/>
    </location>
</feature>
<keyword evidence="10" id="KW-1185">Reference proteome</keyword>
<gene>
    <name evidence="9" type="ORF">ACFQMJ_24005</name>
</gene>
<feature type="transmembrane region" description="Helical" evidence="8">
    <location>
        <begin position="85"/>
        <end position="103"/>
    </location>
</feature>
<accession>A0ABW2FHH8</accession>
<protein>
    <submittedName>
        <fullName evidence="9">Accessory gene regulator B family protein</fullName>
    </submittedName>
</protein>
<evidence type="ECO:0000256" key="3">
    <source>
        <dbReference type="ARBA" id="ARBA00022670"/>
    </source>
</evidence>
<proteinExistence type="predicted"/>
<evidence type="ECO:0000313" key="10">
    <source>
        <dbReference type="Proteomes" id="UP001596378"/>
    </source>
</evidence>
<evidence type="ECO:0000313" key="9">
    <source>
        <dbReference type="EMBL" id="MFC7151614.1"/>
    </source>
</evidence>
<keyword evidence="5" id="KW-0378">Hydrolase</keyword>
<feature type="transmembrane region" description="Helical" evidence="8">
    <location>
        <begin position="40"/>
        <end position="73"/>
    </location>
</feature>
<keyword evidence="2" id="KW-0673">Quorum sensing</keyword>
<keyword evidence="3" id="KW-0645">Protease</keyword>
<sequence>MSYEMNWSHKLADNLAVRIHSANPNHSVSLPVQRYAIETIILNTIIIAFSLVAGSFITQASQVLLTIISFLLLRFITGGYHFSSPTLCIATTVIVYNAIPILAQFVHSPYVTFAITLGSLLLCITFAPQGKRAIVKQHQIIKLAGGAIIAVNFLVMSPVLAIAFFLQALTLIHFRKGGNSI</sequence>
<dbReference type="Proteomes" id="UP001596378">
    <property type="component" value="Unassembled WGS sequence"/>
</dbReference>
<evidence type="ECO:0000256" key="4">
    <source>
        <dbReference type="ARBA" id="ARBA00022692"/>
    </source>
</evidence>
<keyword evidence="1" id="KW-1003">Cell membrane</keyword>
<reference evidence="10" key="1">
    <citation type="journal article" date="2019" name="Int. J. Syst. Evol. Microbiol.">
        <title>The Global Catalogue of Microorganisms (GCM) 10K type strain sequencing project: providing services to taxonomists for standard genome sequencing and annotation.</title>
        <authorList>
            <consortium name="The Broad Institute Genomics Platform"/>
            <consortium name="The Broad Institute Genome Sequencing Center for Infectious Disease"/>
            <person name="Wu L."/>
            <person name="Ma J."/>
        </authorList>
    </citation>
    <scope>NUCLEOTIDE SEQUENCE [LARGE SCALE GENOMIC DNA]</scope>
    <source>
        <strain evidence="10">KCTC 12907</strain>
    </source>
</reference>
<evidence type="ECO:0000256" key="8">
    <source>
        <dbReference type="SAM" id="Phobius"/>
    </source>
</evidence>
<name>A0ABW2FHH8_9BACL</name>
<dbReference type="EMBL" id="JBHTAI010000017">
    <property type="protein sequence ID" value="MFC7151614.1"/>
    <property type="molecule type" value="Genomic_DNA"/>
</dbReference>
<evidence type="ECO:0000256" key="6">
    <source>
        <dbReference type="ARBA" id="ARBA00022989"/>
    </source>
</evidence>
<evidence type="ECO:0000256" key="2">
    <source>
        <dbReference type="ARBA" id="ARBA00022654"/>
    </source>
</evidence>
<evidence type="ECO:0000256" key="7">
    <source>
        <dbReference type="ARBA" id="ARBA00023136"/>
    </source>
</evidence>